<keyword evidence="2" id="KW-0001">2Fe-2S</keyword>
<dbReference type="AlphaFoldDB" id="A0A1H8EVB4"/>
<dbReference type="PANTHER" id="PTHR43342">
    <property type="entry name" value="NADH-QUINONE OXIDOREDUCTASE, E SUBUNIT"/>
    <property type="match status" value="1"/>
</dbReference>
<reference evidence="9 11" key="1">
    <citation type="submission" date="2016-10" db="EMBL/GenBank/DDBJ databases">
        <authorList>
            <person name="Varghese N."/>
            <person name="Submissions S."/>
        </authorList>
    </citation>
    <scope>NUCLEOTIDE SEQUENCE [LARGE SCALE GENOMIC DNA]</scope>
    <source>
        <strain evidence="9 11">CGMCC 1.7071</strain>
    </source>
</reference>
<dbReference type="PANTHER" id="PTHR43342:SF1">
    <property type="entry name" value="BIFURCATING [FEFE] HYDROGENASE GAMMA SUBUNIT"/>
    <property type="match status" value="1"/>
</dbReference>
<evidence type="ECO:0000256" key="3">
    <source>
        <dbReference type="ARBA" id="ARBA00022723"/>
    </source>
</evidence>
<dbReference type="EMBL" id="FOCV01000003">
    <property type="protein sequence ID" value="SEN23571.1"/>
    <property type="molecule type" value="Genomic_DNA"/>
</dbReference>
<evidence type="ECO:0000256" key="1">
    <source>
        <dbReference type="ARBA" id="ARBA00010643"/>
    </source>
</evidence>
<evidence type="ECO:0000313" key="8">
    <source>
        <dbReference type="EMBL" id="SEH38733.1"/>
    </source>
</evidence>
<evidence type="ECO:0000256" key="7">
    <source>
        <dbReference type="ARBA" id="ARBA00047712"/>
    </source>
</evidence>
<dbReference type="CDD" id="cd03081">
    <property type="entry name" value="TRX_Fd_NuoE_FDH_gamma"/>
    <property type="match status" value="1"/>
</dbReference>
<comment type="cofactor">
    <cofactor evidence="6">
        <name>[2Fe-2S] cluster</name>
        <dbReference type="ChEBI" id="CHEBI:190135"/>
    </cofactor>
</comment>
<gene>
    <name evidence="8" type="primary">hndA</name>
    <name evidence="8" type="ORF">RTCCBAU85039_0080</name>
    <name evidence="9" type="ORF">SAMN05216228_100382</name>
</gene>
<evidence type="ECO:0000313" key="10">
    <source>
        <dbReference type="Proteomes" id="UP000183063"/>
    </source>
</evidence>
<dbReference type="Proteomes" id="UP000183063">
    <property type="component" value="Unassembled WGS sequence"/>
</dbReference>
<keyword evidence="11" id="KW-1185">Reference proteome</keyword>
<reference evidence="8" key="3">
    <citation type="submission" date="2016-10" db="EMBL/GenBank/DDBJ databases">
        <authorList>
            <person name="de Groot N.N."/>
        </authorList>
    </citation>
    <scope>NUCLEOTIDE SEQUENCE [LARGE SCALE GENOMIC DNA]</scope>
    <source>
        <strain evidence="8">CCBAU85039</strain>
    </source>
</reference>
<evidence type="ECO:0000313" key="9">
    <source>
        <dbReference type="EMBL" id="SEN23571.1"/>
    </source>
</evidence>
<dbReference type="Pfam" id="PF01257">
    <property type="entry name" value="2Fe-2S_thioredx"/>
    <property type="match status" value="1"/>
</dbReference>
<evidence type="ECO:0000256" key="4">
    <source>
        <dbReference type="ARBA" id="ARBA00023004"/>
    </source>
</evidence>
<dbReference type="SUPFAM" id="SSF52833">
    <property type="entry name" value="Thioredoxin-like"/>
    <property type="match status" value="1"/>
</dbReference>
<dbReference type="GO" id="GO:0051537">
    <property type="term" value="F:2 iron, 2 sulfur cluster binding"/>
    <property type="evidence" value="ECO:0007669"/>
    <property type="project" value="UniProtKB-KW"/>
</dbReference>
<keyword evidence="4" id="KW-0408">Iron</keyword>
<evidence type="ECO:0000256" key="5">
    <source>
        <dbReference type="ARBA" id="ARBA00023014"/>
    </source>
</evidence>
<evidence type="ECO:0000256" key="6">
    <source>
        <dbReference type="ARBA" id="ARBA00034078"/>
    </source>
</evidence>
<sequence>MNERERFCQPRVLKKARLPEAATCNLQAVGGLLMNIHVAKDDIATRTYAIIDHLKHLEGPLLPILHEIQDEFGYVPQEALPVIAKELNLSRAEVHGVVTFYHDYRDHPAGRHVLKLCRAEACQSMGGDALAERVKALLGVDWHGTTPDGAITLEPVFCLGLCSCSPSAMMDDEVHGRLDAADLEALISEARR</sequence>
<name>A0A1H8EVB4_9HYPH</name>
<dbReference type="InterPro" id="IPR041921">
    <property type="entry name" value="NuoE_N"/>
</dbReference>
<dbReference type="EC" id="1.12.1.3" evidence="8"/>
<proteinExistence type="inferred from homology"/>
<dbReference type="FunFam" id="1.10.10.1590:FF:000001">
    <property type="entry name" value="NADH-quinone oxidoreductase subunit E"/>
    <property type="match status" value="1"/>
</dbReference>
<keyword evidence="3" id="KW-0479">Metal-binding</keyword>
<comment type="catalytic activity">
    <reaction evidence="7">
        <text>a quinone + NADH + 5 H(+)(in) = a quinol + NAD(+) + 4 H(+)(out)</text>
        <dbReference type="Rhea" id="RHEA:57888"/>
        <dbReference type="ChEBI" id="CHEBI:15378"/>
        <dbReference type="ChEBI" id="CHEBI:24646"/>
        <dbReference type="ChEBI" id="CHEBI:57540"/>
        <dbReference type="ChEBI" id="CHEBI:57945"/>
        <dbReference type="ChEBI" id="CHEBI:132124"/>
    </reaction>
</comment>
<organism evidence="8 10">
    <name type="scientific">Rhizobium tibeticum</name>
    <dbReference type="NCBI Taxonomy" id="501024"/>
    <lineage>
        <taxon>Bacteria</taxon>
        <taxon>Pseudomonadati</taxon>
        <taxon>Pseudomonadota</taxon>
        <taxon>Alphaproteobacteria</taxon>
        <taxon>Hyphomicrobiales</taxon>
        <taxon>Rhizobiaceae</taxon>
        <taxon>Rhizobium/Agrobacterium group</taxon>
        <taxon>Rhizobium</taxon>
    </lineage>
</organism>
<dbReference type="Gene3D" id="1.10.10.1590">
    <property type="entry name" value="NADH-quinone oxidoreductase subunit E"/>
    <property type="match status" value="1"/>
</dbReference>
<dbReference type="Proteomes" id="UP000198939">
    <property type="component" value="Unassembled WGS sequence"/>
</dbReference>
<protein>
    <submittedName>
        <fullName evidence="9">Formate dehydrogenase gamma subunit</fullName>
    </submittedName>
    <submittedName>
        <fullName evidence="8">NADP-reducing hydrogenase subunit HndA</fullName>
        <ecNumber evidence="8">1.12.1.3</ecNumber>
    </submittedName>
</protein>
<dbReference type="STRING" id="501024.RTCCBAU85039_0080"/>
<evidence type="ECO:0000256" key="2">
    <source>
        <dbReference type="ARBA" id="ARBA00022714"/>
    </source>
</evidence>
<dbReference type="GO" id="GO:0046872">
    <property type="term" value="F:metal ion binding"/>
    <property type="evidence" value="ECO:0007669"/>
    <property type="project" value="UniProtKB-KW"/>
</dbReference>
<dbReference type="EMBL" id="FNXB01000001">
    <property type="protein sequence ID" value="SEH38733.1"/>
    <property type="molecule type" value="Genomic_DNA"/>
</dbReference>
<evidence type="ECO:0000313" key="11">
    <source>
        <dbReference type="Proteomes" id="UP000198939"/>
    </source>
</evidence>
<keyword evidence="5" id="KW-0411">Iron-sulfur</keyword>
<reference evidence="10" key="2">
    <citation type="submission" date="2016-10" db="EMBL/GenBank/DDBJ databases">
        <authorList>
            <person name="Wibberg D."/>
        </authorList>
    </citation>
    <scope>NUCLEOTIDE SEQUENCE [LARGE SCALE GENOMIC DNA]</scope>
</reference>
<dbReference type="GO" id="GO:0050583">
    <property type="term" value="F:hydrogen dehydrogenase (NADP+) activity"/>
    <property type="evidence" value="ECO:0007669"/>
    <property type="project" value="UniProtKB-EC"/>
</dbReference>
<accession>A0A1H8EVB4</accession>
<dbReference type="Gene3D" id="3.40.30.10">
    <property type="entry name" value="Glutaredoxin"/>
    <property type="match status" value="1"/>
</dbReference>
<keyword evidence="8" id="KW-0560">Oxidoreductase</keyword>
<comment type="similarity">
    <text evidence="1">Belongs to the complex I 24 kDa subunit family.</text>
</comment>
<dbReference type="InterPro" id="IPR036249">
    <property type="entry name" value="Thioredoxin-like_sf"/>
</dbReference>
<dbReference type="InterPro" id="IPR028431">
    <property type="entry name" value="NADP_DH_HndA-like"/>
</dbReference>
<dbReference type="NCBIfam" id="NF004638">
    <property type="entry name" value="PRK05988.1"/>
    <property type="match status" value="1"/>
</dbReference>